<name>A0ACC0H7N9_9ERIC</name>
<sequence length="122" mass="13708">MDESKITEADKVCLFSLLKKVFSSSISDQKRAARELRRLTSAAHLLLDPELQEDLITLVHNISVHEKNKRPIAGNPIVVPLLIETLKTRLTIQTKSNAAASLFTLATFDCNKVIIRCFQTFD</sequence>
<evidence type="ECO:0000313" key="1">
    <source>
        <dbReference type="EMBL" id="KAI8009359.1"/>
    </source>
</evidence>
<gene>
    <name evidence="1" type="ORF">LOK49_LG06G01917</name>
</gene>
<accession>A0ACC0H7N9</accession>
<comment type="caution">
    <text evidence="1">The sequence shown here is derived from an EMBL/GenBank/DDBJ whole genome shotgun (WGS) entry which is preliminary data.</text>
</comment>
<dbReference type="Proteomes" id="UP001060215">
    <property type="component" value="Chromosome 5"/>
</dbReference>
<dbReference type="EMBL" id="CM045762">
    <property type="protein sequence ID" value="KAI8009359.1"/>
    <property type="molecule type" value="Genomic_DNA"/>
</dbReference>
<reference evidence="1 2" key="1">
    <citation type="journal article" date="2022" name="Plant J.">
        <title>Chromosome-level genome of Camellia lanceoleosa provides a valuable resource for understanding genome evolution and self-incompatibility.</title>
        <authorList>
            <person name="Gong W."/>
            <person name="Xiao S."/>
            <person name="Wang L."/>
            <person name="Liao Z."/>
            <person name="Chang Y."/>
            <person name="Mo W."/>
            <person name="Hu G."/>
            <person name="Li W."/>
            <person name="Zhao G."/>
            <person name="Zhu H."/>
            <person name="Hu X."/>
            <person name="Ji K."/>
            <person name="Xiang X."/>
            <person name="Song Q."/>
            <person name="Yuan D."/>
            <person name="Jin S."/>
            <person name="Zhang L."/>
        </authorList>
    </citation>
    <scope>NUCLEOTIDE SEQUENCE [LARGE SCALE GENOMIC DNA]</scope>
    <source>
        <strain evidence="1">SQ_2022a</strain>
    </source>
</reference>
<proteinExistence type="predicted"/>
<protein>
    <submittedName>
        <fullName evidence="1">U-box domain-containing protein 9</fullName>
    </submittedName>
</protein>
<keyword evidence="2" id="KW-1185">Reference proteome</keyword>
<organism evidence="1 2">
    <name type="scientific">Camellia lanceoleosa</name>
    <dbReference type="NCBI Taxonomy" id="1840588"/>
    <lineage>
        <taxon>Eukaryota</taxon>
        <taxon>Viridiplantae</taxon>
        <taxon>Streptophyta</taxon>
        <taxon>Embryophyta</taxon>
        <taxon>Tracheophyta</taxon>
        <taxon>Spermatophyta</taxon>
        <taxon>Magnoliopsida</taxon>
        <taxon>eudicotyledons</taxon>
        <taxon>Gunneridae</taxon>
        <taxon>Pentapetalae</taxon>
        <taxon>asterids</taxon>
        <taxon>Ericales</taxon>
        <taxon>Theaceae</taxon>
        <taxon>Camellia</taxon>
    </lineage>
</organism>
<evidence type="ECO:0000313" key="2">
    <source>
        <dbReference type="Proteomes" id="UP001060215"/>
    </source>
</evidence>